<evidence type="ECO:0000313" key="2">
    <source>
        <dbReference type="EMBL" id="TPX12519.1"/>
    </source>
</evidence>
<name>A0A507B589_9PEZI</name>
<dbReference type="InParanoid" id="A0A507B589"/>
<dbReference type="Proteomes" id="UP000319257">
    <property type="component" value="Unassembled WGS sequence"/>
</dbReference>
<keyword evidence="1" id="KW-0378">Hydrolase</keyword>
<dbReference type="SUPFAM" id="SSF52266">
    <property type="entry name" value="SGNH hydrolase"/>
    <property type="match status" value="1"/>
</dbReference>
<reference evidence="2 3" key="1">
    <citation type="submission" date="2019-06" db="EMBL/GenBank/DDBJ databases">
        <title>Draft genome sequence of the filamentous fungus Phialemoniopsis curvata isolated from diesel fuel.</title>
        <authorList>
            <person name="Varaljay V.A."/>
            <person name="Lyon W.J."/>
            <person name="Crouch A.L."/>
            <person name="Drake C.E."/>
            <person name="Hollomon J.M."/>
            <person name="Nadeau L.J."/>
            <person name="Nunn H.S."/>
            <person name="Stevenson B.S."/>
            <person name="Bojanowski C.L."/>
            <person name="Crookes-Goodson W.J."/>
        </authorList>
    </citation>
    <scope>NUCLEOTIDE SEQUENCE [LARGE SCALE GENOMIC DNA]</scope>
    <source>
        <strain evidence="2 3">D216</strain>
    </source>
</reference>
<dbReference type="RefSeq" id="XP_030994230.1">
    <property type="nucleotide sequence ID" value="XM_031141656.1"/>
</dbReference>
<dbReference type="AlphaFoldDB" id="A0A507B589"/>
<dbReference type="OrthoDB" id="1600564at2759"/>
<protein>
    <submittedName>
        <fullName evidence="2">Uncharacterized protein</fullName>
    </submittedName>
</protein>
<evidence type="ECO:0000313" key="3">
    <source>
        <dbReference type="Proteomes" id="UP000319257"/>
    </source>
</evidence>
<dbReference type="InterPro" id="IPR036514">
    <property type="entry name" value="SGNH_hydro_sf"/>
</dbReference>
<keyword evidence="3" id="KW-1185">Reference proteome</keyword>
<dbReference type="CDD" id="cd01846">
    <property type="entry name" value="fatty_acyltransferase_like"/>
    <property type="match status" value="1"/>
</dbReference>
<dbReference type="InterPro" id="IPR001087">
    <property type="entry name" value="GDSL"/>
</dbReference>
<dbReference type="Gene3D" id="3.40.50.1110">
    <property type="entry name" value="SGNH hydrolase"/>
    <property type="match status" value="1"/>
</dbReference>
<dbReference type="GO" id="GO:0016788">
    <property type="term" value="F:hydrolase activity, acting on ester bonds"/>
    <property type="evidence" value="ECO:0007669"/>
    <property type="project" value="InterPro"/>
</dbReference>
<accession>A0A507B589</accession>
<dbReference type="EMBL" id="SKBQ01000003">
    <property type="protein sequence ID" value="TPX12519.1"/>
    <property type="molecule type" value="Genomic_DNA"/>
</dbReference>
<organism evidence="2 3">
    <name type="scientific">Thyridium curvatum</name>
    <dbReference type="NCBI Taxonomy" id="1093900"/>
    <lineage>
        <taxon>Eukaryota</taxon>
        <taxon>Fungi</taxon>
        <taxon>Dikarya</taxon>
        <taxon>Ascomycota</taxon>
        <taxon>Pezizomycotina</taxon>
        <taxon>Sordariomycetes</taxon>
        <taxon>Sordariomycetidae</taxon>
        <taxon>Thyridiales</taxon>
        <taxon>Thyridiaceae</taxon>
        <taxon>Thyridium</taxon>
    </lineage>
</organism>
<comment type="caution">
    <text evidence="2">The sequence shown here is derived from an EMBL/GenBank/DDBJ whole genome shotgun (WGS) entry which is preliminary data.</text>
</comment>
<dbReference type="GeneID" id="41968143"/>
<sequence>MNSLAFGDSYTFVQGTHGHQNFSFIGDYLPKNFAYTPQDLLSNRIVQNFTGTAEGGPNWVEFLTGCGVHKGLHSPLLCKKQLWDFAFAGADVSESFTPLHHDFTIPLVNQTQQFLAYGQDVFKKKLCVDPDRTLVAIWIGINDINDSAKYNVSFPHFYDSIISAIFSESADPLYGAGYRHFLFVNLPPLDRTPSNQRKVSPLPSKEMIQWWNGVLERRSEMFEQTHEGSTSMLFDANTFLNYVMDNAGKYRITNTTDFCAGYGQADVLQEWEKYGCPVPLSQYFWFNSGHM</sequence>
<dbReference type="PANTHER" id="PTHR45648">
    <property type="entry name" value="GDSL LIPASE/ACYLHYDROLASE FAMILY PROTEIN (AFU_ORTHOLOGUE AFUA_4G14700)"/>
    <property type="match status" value="1"/>
</dbReference>
<dbReference type="InterPro" id="IPR051058">
    <property type="entry name" value="GDSL_Est/Lipase"/>
</dbReference>
<proteinExistence type="predicted"/>
<dbReference type="PANTHER" id="PTHR45648:SF85">
    <property type="entry name" value="A, PUTATIVE (AFU_ORTHOLOGUE AFUA_2G10760)-RELATED"/>
    <property type="match status" value="1"/>
</dbReference>
<evidence type="ECO:0000256" key="1">
    <source>
        <dbReference type="ARBA" id="ARBA00022801"/>
    </source>
</evidence>
<dbReference type="STRING" id="1093900.A0A507B589"/>
<dbReference type="Pfam" id="PF00657">
    <property type="entry name" value="Lipase_GDSL"/>
    <property type="match status" value="1"/>
</dbReference>
<gene>
    <name evidence="2" type="ORF">E0L32_000696</name>
</gene>